<keyword evidence="3" id="KW-1185">Reference proteome</keyword>
<evidence type="ECO:0008006" key="4">
    <source>
        <dbReference type="Google" id="ProtNLM"/>
    </source>
</evidence>
<evidence type="ECO:0000313" key="3">
    <source>
        <dbReference type="Proteomes" id="UP000568664"/>
    </source>
</evidence>
<dbReference type="RefSeq" id="WP_169073330.1">
    <property type="nucleotide sequence ID" value="NZ_JABBXH010000001.1"/>
</dbReference>
<sequence>MKIKQKFATGLLFGAIVTSLAVTSANVIAKERGRGNADTNGDMAIDISEAIAAATTKTEKRFETLDADLDGAVSLDEYLANDRSGRDLTDYAQDIVDCVADIKDESGSETIVVPEVESFQTPEQRFSNVDANADGVIELSEAIDHATTKATEKFNTMDTDLDGLVTKEERQAHRENFRGTHKAIKECIDLVTSEDSDF</sequence>
<accession>A0A7Y0Q5D3</accession>
<reference evidence="2 3" key="1">
    <citation type="submission" date="2020-04" db="EMBL/GenBank/DDBJ databases">
        <title>Thalassotalea sp. M1531, isolated from the surface of marine red alga.</title>
        <authorList>
            <person name="Pang L."/>
            <person name="Lu D.-C."/>
        </authorList>
    </citation>
    <scope>NUCLEOTIDE SEQUENCE [LARGE SCALE GENOMIC DNA]</scope>
    <source>
        <strain evidence="2 3">M1531</strain>
    </source>
</reference>
<feature type="signal peptide" evidence="1">
    <location>
        <begin position="1"/>
        <end position="29"/>
    </location>
</feature>
<comment type="caution">
    <text evidence="2">The sequence shown here is derived from an EMBL/GenBank/DDBJ whole genome shotgun (WGS) entry which is preliminary data.</text>
</comment>
<organism evidence="2 3">
    <name type="scientific">Thalassotalea algicola</name>
    <dbReference type="NCBI Taxonomy" id="2716224"/>
    <lineage>
        <taxon>Bacteria</taxon>
        <taxon>Pseudomonadati</taxon>
        <taxon>Pseudomonadota</taxon>
        <taxon>Gammaproteobacteria</taxon>
        <taxon>Alteromonadales</taxon>
        <taxon>Colwelliaceae</taxon>
        <taxon>Thalassotalea</taxon>
    </lineage>
</organism>
<dbReference type="InterPro" id="IPR011992">
    <property type="entry name" value="EF-hand-dom_pair"/>
</dbReference>
<dbReference type="AlphaFoldDB" id="A0A7Y0Q5D3"/>
<protein>
    <recommendedName>
        <fullName evidence="4">EF-hand domain-containing protein</fullName>
    </recommendedName>
</protein>
<gene>
    <name evidence="2" type="ORF">HII17_00255</name>
</gene>
<keyword evidence="1" id="KW-0732">Signal</keyword>
<proteinExistence type="predicted"/>
<dbReference type="EMBL" id="JABBXH010000001">
    <property type="protein sequence ID" value="NMP29976.1"/>
    <property type="molecule type" value="Genomic_DNA"/>
</dbReference>
<evidence type="ECO:0000256" key="1">
    <source>
        <dbReference type="SAM" id="SignalP"/>
    </source>
</evidence>
<name>A0A7Y0Q5D3_9GAMM</name>
<evidence type="ECO:0000313" key="2">
    <source>
        <dbReference type="EMBL" id="NMP29976.1"/>
    </source>
</evidence>
<feature type="chain" id="PRO_5031034374" description="EF-hand domain-containing protein" evidence="1">
    <location>
        <begin position="30"/>
        <end position="198"/>
    </location>
</feature>
<dbReference type="Proteomes" id="UP000568664">
    <property type="component" value="Unassembled WGS sequence"/>
</dbReference>
<dbReference type="Gene3D" id="1.10.238.10">
    <property type="entry name" value="EF-hand"/>
    <property type="match status" value="2"/>
</dbReference>
<dbReference type="SUPFAM" id="SSF47473">
    <property type="entry name" value="EF-hand"/>
    <property type="match status" value="1"/>
</dbReference>